<gene>
    <name evidence="2" type="ORF">K444DRAFT_624680</name>
</gene>
<dbReference type="AlphaFoldDB" id="A0A2J6TT40"/>
<dbReference type="Proteomes" id="UP000235371">
    <property type="component" value="Unassembled WGS sequence"/>
</dbReference>
<proteinExistence type="predicted"/>
<feature type="region of interest" description="Disordered" evidence="1">
    <location>
        <begin position="69"/>
        <end position="91"/>
    </location>
</feature>
<evidence type="ECO:0000313" key="2">
    <source>
        <dbReference type="EMBL" id="PMD66173.1"/>
    </source>
</evidence>
<protein>
    <submittedName>
        <fullName evidence="2">Uncharacterized protein</fullName>
    </submittedName>
</protein>
<dbReference type="GeneID" id="36590510"/>
<organism evidence="2 3">
    <name type="scientific">Hyaloscypha bicolor E</name>
    <dbReference type="NCBI Taxonomy" id="1095630"/>
    <lineage>
        <taxon>Eukaryota</taxon>
        <taxon>Fungi</taxon>
        <taxon>Dikarya</taxon>
        <taxon>Ascomycota</taxon>
        <taxon>Pezizomycotina</taxon>
        <taxon>Leotiomycetes</taxon>
        <taxon>Helotiales</taxon>
        <taxon>Hyaloscyphaceae</taxon>
        <taxon>Hyaloscypha</taxon>
        <taxon>Hyaloscypha bicolor</taxon>
    </lineage>
</organism>
<dbReference type="EMBL" id="KZ613745">
    <property type="protein sequence ID" value="PMD66173.1"/>
    <property type="molecule type" value="Genomic_DNA"/>
</dbReference>
<name>A0A2J6TT40_9HELO</name>
<reference evidence="2 3" key="1">
    <citation type="submission" date="2016-04" db="EMBL/GenBank/DDBJ databases">
        <title>A degradative enzymes factory behind the ericoid mycorrhizal symbiosis.</title>
        <authorList>
            <consortium name="DOE Joint Genome Institute"/>
            <person name="Martino E."/>
            <person name="Morin E."/>
            <person name="Grelet G."/>
            <person name="Kuo A."/>
            <person name="Kohler A."/>
            <person name="Daghino S."/>
            <person name="Barry K."/>
            <person name="Choi C."/>
            <person name="Cichocki N."/>
            <person name="Clum A."/>
            <person name="Copeland A."/>
            <person name="Hainaut M."/>
            <person name="Haridas S."/>
            <person name="Labutti K."/>
            <person name="Lindquist E."/>
            <person name="Lipzen A."/>
            <person name="Khouja H.-R."/>
            <person name="Murat C."/>
            <person name="Ohm R."/>
            <person name="Olson A."/>
            <person name="Spatafora J."/>
            <person name="Veneault-Fourrey C."/>
            <person name="Henrissat B."/>
            <person name="Grigoriev I."/>
            <person name="Martin F."/>
            <person name="Perotto S."/>
        </authorList>
    </citation>
    <scope>NUCLEOTIDE SEQUENCE [LARGE SCALE GENOMIC DNA]</scope>
    <source>
        <strain evidence="2 3">E</strain>
    </source>
</reference>
<evidence type="ECO:0000313" key="3">
    <source>
        <dbReference type="Proteomes" id="UP000235371"/>
    </source>
</evidence>
<sequence>MLKREPQRSNWHKCMWLWVDRLPHVPGPGRRVLDACDGRWEKYETDVQDDEMGELGALGRGEVECGSRERESLEEEQPSSERSQQHAEIRTVGSAARFEVTRDLASTTSTKLARWPNAGAVLVARPLPPQLAIAGAPYAREHGAWDGTGSMEAWKRWWKLWAQAVAHQESAGQMRAPMASQRSPECHHRWRRPSIAPFLCSHDPRNPSSVRGSTSAASPAAVSSPIGPCHQPSTA</sequence>
<dbReference type="InParanoid" id="A0A2J6TT40"/>
<keyword evidence="3" id="KW-1185">Reference proteome</keyword>
<evidence type="ECO:0000256" key="1">
    <source>
        <dbReference type="SAM" id="MobiDB-lite"/>
    </source>
</evidence>
<dbReference type="OrthoDB" id="10672641at2759"/>
<feature type="region of interest" description="Disordered" evidence="1">
    <location>
        <begin position="198"/>
        <end position="235"/>
    </location>
</feature>
<feature type="compositionally biased region" description="Low complexity" evidence="1">
    <location>
        <begin position="215"/>
        <end position="225"/>
    </location>
</feature>
<accession>A0A2J6TT40</accession>
<dbReference type="RefSeq" id="XP_024743077.1">
    <property type="nucleotide sequence ID" value="XM_024882433.1"/>
</dbReference>